<evidence type="ECO:0000313" key="3">
    <source>
        <dbReference type="Proteomes" id="UP001146793"/>
    </source>
</evidence>
<dbReference type="Proteomes" id="UP001150062">
    <property type="component" value="Unassembled WGS sequence"/>
</dbReference>
<name>A0AAV7ZSM6_9EUKA</name>
<organism evidence="1 3">
    <name type="scientific">Anaeramoeba flamelloides</name>
    <dbReference type="NCBI Taxonomy" id="1746091"/>
    <lineage>
        <taxon>Eukaryota</taxon>
        <taxon>Metamonada</taxon>
        <taxon>Anaeramoebidae</taxon>
        <taxon>Anaeramoeba</taxon>
    </lineage>
</organism>
<evidence type="ECO:0000313" key="2">
    <source>
        <dbReference type="EMBL" id="KAJ6230105.1"/>
    </source>
</evidence>
<keyword evidence="4" id="KW-1185">Reference proteome</keyword>
<proteinExistence type="predicted"/>
<sequence length="383" mass="44825">MEIATPTYKNIVTIKQLLKLFKTFKSQSPLFYDRLDVVYHCLSQLKPLENASKADNDLFQNVLSEVGQVIERTEAFSIKFKNEAKKAGIMFSQFAPLSKDQIEQLGEFAKEFFSDKENLEQRTTLEGEFQHLIQLLNLRITKDLGIQMENVLENQTQLLEHVKSIDEKIVELTDKMDDWFEKNQDLLEKLQKQIAMGRQKPPKLKLFNIQKDDLAERYSLDEKSAKFFFNIFSQQGRKKIRFRDIGELRDGSKQDKIQIITKFLFPGWDENNSGGLGEKELINSLKTSAYITNTVYLKEWVQLSVKELQSQLNTRQKRELRRVLENTAKQDYKDLGGDEKVEEILSNQQYLKDDELNKNGFIELVMKDEIIYSTIQKMLTILH</sequence>
<dbReference type="InterPro" id="IPR011992">
    <property type="entry name" value="EF-hand-dom_pair"/>
</dbReference>
<dbReference type="SUPFAM" id="SSF47473">
    <property type="entry name" value="EF-hand"/>
    <property type="match status" value="1"/>
</dbReference>
<reference evidence="1" key="2">
    <citation type="submission" date="2022-08" db="EMBL/GenBank/DDBJ databases">
        <title>Novel sulphate-reducing endosymbionts in the free-living metamonad Anaeramoeba.</title>
        <authorList>
            <person name="Jerlstrom-Hultqvist J."/>
            <person name="Cepicka I."/>
            <person name="Gallot-Lavallee L."/>
            <person name="Salas-Leiva D."/>
            <person name="Curtis B.A."/>
            <person name="Zahonova K."/>
            <person name="Pipaliya S."/>
            <person name="Dacks J."/>
            <person name="Roger A.J."/>
        </authorList>
    </citation>
    <scope>NUCLEOTIDE SEQUENCE</scope>
    <source>
        <strain evidence="1">Busselton2</strain>
    </source>
</reference>
<dbReference type="EMBL" id="JANTQA010000023">
    <property type="protein sequence ID" value="KAJ3445006.1"/>
    <property type="molecule type" value="Genomic_DNA"/>
</dbReference>
<gene>
    <name evidence="1" type="ORF">M0812_10869</name>
    <name evidence="2" type="ORF">M0813_07094</name>
</gene>
<evidence type="ECO:0000313" key="4">
    <source>
        <dbReference type="Proteomes" id="UP001150062"/>
    </source>
</evidence>
<reference evidence="2" key="1">
    <citation type="submission" date="2022-08" db="EMBL/GenBank/DDBJ databases">
        <title>Novel sulfate-reducing endosymbionts in the free-living metamonad Anaeramoeba.</title>
        <authorList>
            <person name="Jerlstrom-Hultqvist J."/>
            <person name="Cepicka I."/>
            <person name="Gallot-Lavallee L."/>
            <person name="Salas-Leiva D."/>
            <person name="Curtis B.A."/>
            <person name="Zahonova K."/>
            <person name="Pipaliya S."/>
            <person name="Dacks J."/>
            <person name="Roger A.J."/>
        </authorList>
    </citation>
    <scope>NUCLEOTIDE SEQUENCE</scope>
    <source>
        <strain evidence="2">Schooner1</strain>
    </source>
</reference>
<evidence type="ECO:0000313" key="1">
    <source>
        <dbReference type="EMBL" id="KAJ3445006.1"/>
    </source>
</evidence>
<comment type="caution">
    <text evidence="1">The sequence shown here is derived from an EMBL/GenBank/DDBJ whole genome shotgun (WGS) entry which is preliminary data.</text>
</comment>
<protein>
    <submittedName>
        <fullName evidence="1">Uncharacterized protein</fullName>
    </submittedName>
</protein>
<accession>A0AAV7ZSM6</accession>
<dbReference type="EMBL" id="JAOAOG010000314">
    <property type="protein sequence ID" value="KAJ6230105.1"/>
    <property type="molecule type" value="Genomic_DNA"/>
</dbReference>
<dbReference type="Proteomes" id="UP001146793">
    <property type="component" value="Unassembled WGS sequence"/>
</dbReference>
<dbReference type="AlphaFoldDB" id="A0AAV7ZSM6"/>